<evidence type="ECO:0000256" key="2">
    <source>
        <dbReference type="ARBA" id="ARBA00023136"/>
    </source>
</evidence>
<feature type="chain" id="PRO_5012485584" evidence="3">
    <location>
        <begin position="24"/>
        <end position="286"/>
    </location>
</feature>
<dbReference type="KEGG" id="ocm:CBP12_05390"/>
<feature type="domain" description="SH3b" evidence="4">
    <location>
        <begin position="155"/>
        <end position="203"/>
    </location>
</feature>
<dbReference type="InterPro" id="IPR039567">
    <property type="entry name" value="Gly-zipper"/>
</dbReference>
<organism evidence="6 7">
    <name type="scientific">Oceanisphaera avium</name>
    <dbReference type="NCBI Taxonomy" id="1903694"/>
    <lineage>
        <taxon>Bacteria</taxon>
        <taxon>Pseudomonadati</taxon>
        <taxon>Pseudomonadota</taxon>
        <taxon>Gammaproteobacteria</taxon>
        <taxon>Aeromonadales</taxon>
        <taxon>Aeromonadaceae</taxon>
        <taxon>Oceanisphaera</taxon>
    </lineage>
</organism>
<dbReference type="Gene3D" id="2.30.30.40">
    <property type="entry name" value="SH3 Domains"/>
    <property type="match status" value="1"/>
</dbReference>
<dbReference type="PANTHER" id="PTHR35603:SF2">
    <property type="entry name" value="OUTER MEMBRANE LIPOPROTEIN"/>
    <property type="match status" value="1"/>
</dbReference>
<evidence type="ECO:0000256" key="1">
    <source>
        <dbReference type="ARBA" id="ARBA00004370"/>
    </source>
</evidence>
<proteinExistence type="predicted"/>
<feature type="domain" description="Glycine zipper" evidence="5">
    <location>
        <begin position="36"/>
        <end position="83"/>
    </location>
</feature>
<protein>
    <submittedName>
        <fullName evidence="6">Ligand-binding protein SH3</fullName>
    </submittedName>
</protein>
<keyword evidence="2" id="KW-0472">Membrane</keyword>
<dbReference type="AlphaFoldDB" id="A0A1Y0CXP4"/>
<dbReference type="RefSeq" id="WP_086963528.1">
    <property type="nucleotide sequence ID" value="NZ_CP021376.1"/>
</dbReference>
<reference evidence="7" key="1">
    <citation type="submission" date="2017-05" db="EMBL/GenBank/DDBJ databases">
        <authorList>
            <person name="Sung H."/>
        </authorList>
    </citation>
    <scope>NUCLEOTIDE SEQUENCE [LARGE SCALE GENOMIC DNA]</scope>
    <source>
        <strain evidence="7">AMac2203</strain>
    </source>
</reference>
<dbReference type="InterPro" id="IPR051407">
    <property type="entry name" value="Bact_OM_lipoprot/Surf_antigen"/>
</dbReference>
<dbReference type="Pfam" id="PF13488">
    <property type="entry name" value="Gly-zipper_Omp"/>
    <property type="match status" value="1"/>
</dbReference>
<evidence type="ECO:0000259" key="4">
    <source>
        <dbReference type="Pfam" id="PF08239"/>
    </source>
</evidence>
<dbReference type="PANTHER" id="PTHR35603">
    <property type="match status" value="1"/>
</dbReference>
<feature type="signal peptide" evidence="3">
    <location>
        <begin position="1"/>
        <end position="23"/>
    </location>
</feature>
<gene>
    <name evidence="6" type="ORF">CBP12_05390</name>
</gene>
<dbReference type="PROSITE" id="PS51257">
    <property type="entry name" value="PROKAR_LIPOPROTEIN"/>
    <property type="match status" value="1"/>
</dbReference>
<dbReference type="GO" id="GO:0016020">
    <property type="term" value="C:membrane"/>
    <property type="evidence" value="ECO:0007669"/>
    <property type="project" value="UniProtKB-SubCell"/>
</dbReference>
<accession>A0A1Y0CXP4</accession>
<evidence type="ECO:0000313" key="7">
    <source>
        <dbReference type="Proteomes" id="UP000243793"/>
    </source>
</evidence>
<dbReference type="EMBL" id="CP021376">
    <property type="protein sequence ID" value="ART79656.1"/>
    <property type="molecule type" value="Genomic_DNA"/>
</dbReference>
<evidence type="ECO:0000259" key="5">
    <source>
        <dbReference type="Pfam" id="PF13488"/>
    </source>
</evidence>
<keyword evidence="7" id="KW-1185">Reference proteome</keyword>
<comment type="subcellular location">
    <subcellularLocation>
        <location evidence="1">Membrane</location>
    </subcellularLocation>
</comment>
<dbReference type="InterPro" id="IPR003646">
    <property type="entry name" value="SH3-like_bac-type"/>
</dbReference>
<sequence length="286" mass="29974">MTRMRRFTVGAITAAILSTTGCAGMSENQYFNQENMGSLLGAVAGVAIGSQVGGGSGRTVAMILGGVAGGALGKMIGKNLDERDQQALALRTQQMLNQGANHAVSWQSDHSDAQATITPVKSTIKNETVKVQRTEAVQTVANMKLINQTYIAKKSANVRNAPNNTASKVGGLALGSSFTAIGRTDNDWIMVGRKGVTVGYVYAPLVGPKPAAVTQVTQVADVATDLDAMDDVVAKQQGFDLDSIQESQISAQTSCKTLEYKVTAKGKSNSEQVEACQSADGAWELI</sequence>
<dbReference type="Proteomes" id="UP000243793">
    <property type="component" value="Chromosome"/>
</dbReference>
<evidence type="ECO:0000256" key="3">
    <source>
        <dbReference type="SAM" id="SignalP"/>
    </source>
</evidence>
<dbReference type="Pfam" id="PF08239">
    <property type="entry name" value="SH3_3"/>
    <property type="match status" value="1"/>
</dbReference>
<name>A0A1Y0CXP4_9GAMM</name>
<keyword evidence="3" id="KW-0732">Signal</keyword>
<dbReference type="OrthoDB" id="6853800at2"/>
<evidence type="ECO:0000313" key="6">
    <source>
        <dbReference type="EMBL" id="ART79656.1"/>
    </source>
</evidence>